<evidence type="ECO:0000256" key="2">
    <source>
        <dbReference type="ARBA" id="ARBA00005616"/>
    </source>
</evidence>
<dbReference type="InterPro" id="IPR001680">
    <property type="entry name" value="WD40_rpt"/>
</dbReference>
<proteinExistence type="inferred from homology"/>
<evidence type="ECO:0000256" key="5">
    <source>
        <dbReference type="ARBA" id="ARBA00023242"/>
    </source>
</evidence>
<dbReference type="SMART" id="SM00320">
    <property type="entry name" value="WD40"/>
    <property type="match status" value="2"/>
</dbReference>
<gene>
    <name evidence="6" type="ORF">H312_02239</name>
</gene>
<evidence type="ECO:0000256" key="4">
    <source>
        <dbReference type="ARBA" id="ARBA00022737"/>
    </source>
</evidence>
<dbReference type="VEuPathDB" id="MicrosporidiaDB:H312_02239"/>
<dbReference type="SUPFAM" id="SSF50978">
    <property type="entry name" value="WD40 repeat-like"/>
    <property type="match status" value="1"/>
</dbReference>
<evidence type="ECO:0000313" key="6">
    <source>
        <dbReference type="EMBL" id="KCZ80371.1"/>
    </source>
</evidence>
<keyword evidence="7" id="KW-1185">Reference proteome</keyword>
<organism evidence="6 7">
    <name type="scientific">Anncaliia algerae PRA339</name>
    <dbReference type="NCBI Taxonomy" id="1288291"/>
    <lineage>
        <taxon>Eukaryota</taxon>
        <taxon>Fungi</taxon>
        <taxon>Fungi incertae sedis</taxon>
        <taxon>Microsporidia</taxon>
        <taxon>Tubulinosematoidea</taxon>
        <taxon>Tubulinosematidae</taxon>
        <taxon>Anncaliia</taxon>
    </lineage>
</organism>
<name>A0A059F056_9MICR</name>
<reference evidence="6 7" key="2">
    <citation type="submission" date="2014-03" db="EMBL/GenBank/DDBJ databases">
        <title>The Genome Sequence of Anncaliia algerae insect isolate PRA339.</title>
        <authorList>
            <consortium name="The Broad Institute Genome Sequencing Platform"/>
            <consortium name="The Broad Institute Genome Sequencing Center for Infectious Disease"/>
            <person name="Cuomo C."/>
            <person name="Becnel J."/>
            <person name="Sanscrainte N."/>
            <person name="Walker B."/>
            <person name="Young S.K."/>
            <person name="Zeng Q."/>
            <person name="Gargeya S."/>
            <person name="Fitzgerald M."/>
            <person name="Haas B."/>
            <person name="Abouelleil A."/>
            <person name="Alvarado L."/>
            <person name="Arachchi H.M."/>
            <person name="Berlin A.M."/>
            <person name="Chapman S.B."/>
            <person name="Dewar J."/>
            <person name="Goldberg J."/>
            <person name="Griggs A."/>
            <person name="Gujja S."/>
            <person name="Hansen M."/>
            <person name="Howarth C."/>
            <person name="Imamovic A."/>
            <person name="Larimer J."/>
            <person name="McCowan C."/>
            <person name="Murphy C."/>
            <person name="Neiman D."/>
            <person name="Pearson M."/>
            <person name="Priest M."/>
            <person name="Roberts A."/>
            <person name="Saif S."/>
            <person name="Shea T."/>
            <person name="Sisk P."/>
            <person name="Sykes S."/>
            <person name="Wortman J."/>
            <person name="Nusbaum C."/>
            <person name="Birren B."/>
        </authorList>
    </citation>
    <scope>NUCLEOTIDE SEQUENCE [LARGE SCALE GENOMIC DNA]</scope>
    <source>
        <strain evidence="6 7">PRA339</strain>
    </source>
</reference>
<keyword evidence="5" id="KW-0539">Nucleus</keyword>
<comment type="similarity">
    <text evidence="2">Belongs to the WD repeat SWD2 family.</text>
</comment>
<accession>A0A059F056</accession>
<comment type="subcellular location">
    <subcellularLocation>
        <location evidence="1">Nucleus</location>
    </subcellularLocation>
</comment>
<dbReference type="AlphaFoldDB" id="A0A059F056"/>
<keyword evidence="4" id="KW-0677">Repeat</keyword>
<dbReference type="EMBL" id="KK365185">
    <property type="protein sequence ID" value="KCZ80371.1"/>
    <property type="molecule type" value="Genomic_DNA"/>
</dbReference>
<dbReference type="InterPro" id="IPR036322">
    <property type="entry name" value="WD40_repeat_dom_sf"/>
</dbReference>
<dbReference type="GO" id="GO:0048188">
    <property type="term" value="C:Set1C/COMPASS complex"/>
    <property type="evidence" value="ECO:0007669"/>
    <property type="project" value="TreeGrafter"/>
</dbReference>
<protein>
    <recommendedName>
        <fullName evidence="8">Anaphase-promoting complex subunit 4 WD40 domain-containing protein</fullName>
    </recommendedName>
</protein>
<dbReference type="Pfam" id="PF00400">
    <property type="entry name" value="WD40"/>
    <property type="match status" value="1"/>
</dbReference>
<dbReference type="Proteomes" id="UP000030655">
    <property type="component" value="Unassembled WGS sequence"/>
</dbReference>
<dbReference type="PANTHER" id="PTHR19861:SF0">
    <property type="entry name" value="WD REPEAT-CONTAINING PROTEIN 82"/>
    <property type="match status" value="1"/>
</dbReference>
<evidence type="ECO:0008006" key="8">
    <source>
        <dbReference type="Google" id="ProtNLM"/>
    </source>
</evidence>
<evidence type="ECO:0000256" key="3">
    <source>
        <dbReference type="ARBA" id="ARBA00022574"/>
    </source>
</evidence>
<evidence type="ECO:0000313" key="7">
    <source>
        <dbReference type="Proteomes" id="UP000030655"/>
    </source>
</evidence>
<dbReference type="InterPro" id="IPR015943">
    <property type="entry name" value="WD40/YVTN_repeat-like_dom_sf"/>
</dbReference>
<reference evidence="7" key="1">
    <citation type="submission" date="2013-02" db="EMBL/GenBank/DDBJ databases">
        <authorList>
            <consortium name="The Broad Institute Genome Sequencing Platform"/>
            <person name="Cuomo C."/>
            <person name="Becnel J."/>
            <person name="Sanscrainte N."/>
            <person name="Walker B."/>
            <person name="Young S.K."/>
            <person name="Zeng Q."/>
            <person name="Gargeya S."/>
            <person name="Fitzgerald M."/>
            <person name="Haas B."/>
            <person name="Abouelleil A."/>
            <person name="Alvarado L."/>
            <person name="Arachchi H.M."/>
            <person name="Berlin A.M."/>
            <person name="Chapman S.B."/>
            <person name="Dewar J."/>
            <person name="Goldberg J."/>
            <person name="Griggs A."/>
            <person name="Gujja S."/>
            <person name="Hansen M."/>
            <person name="Howarth C."/>
            <person name="Imamovic A."/>
            <person name="Larimer J."/>
            <person name="McCowan C."/>
            <person name="Murphy C."/>
            <person name="Neiman D."/>
            <person name="Pearson M."/>
            <person name="Priest M."/>
            <person name="Roberts A."/>
            <person name="Saif S."/>
            <person name="Shea T."/>
            <person name="Sisk P."/>
            <person name="Sykes S."/>
            <person name="Wortman J."/>
            <person name="Nusbaum C."/>
            <person name="Birren B."/>
        </authorList>
    </citation>
    <scope>NUCLEOTIDE SEQUENCE [LARGE SCALE GENOMIC DNA]</scope>
    <source>
        <strain evidence="7">PRA339</strain>
    </source>
</reference>
<dbReference type="HOGENOM" id="CLU_943649_0_0_1"/>
<evidence type="ECO:0000256" key="1">
    <source>
        <dbReference type="ARBA" id="ARBA00004123"/>
    </source>
</evidence>
<dbReference type="OrthoDB" id="27537at2759"/>
<dbReference type="STRING" id="1288291.A0A059F056"/>
<dbReference type="Gene3D" id="2.130.10.10">
    <property type="entry name" value="YVTN repeat-like/Quinoprotein amine dehydrogenase"/>
    <property type="match status" value="1"/>
</dbReference>
<dbReference type="GO" id="GO:0003682">
    <property type="term" value="F:chromatin binding"/>
    <property type="evidence" value="ECO:0007669"/>
    <property type="project" value="TreeGrafter"/>
</dbReference>
<keyword evidence="3" id="KW-0853">WD repeat</keyword>
<dbReference type="InterPro" id="IPR037867">
    <property type="entry name" value="Swd2/WDR82"/>
</dbReference>
<dbReference type="GO" id="GO:0016070">
    <property type="term" value="P:RNA metabolic process"/>
    <property type="evidence" value="ECO:0007669"/>
    <property type="project" value="UniProtKB-ARBA"/>
</dbReference>
<sequence length="282" mass="32535">MNPTTDDYKNFTKQKSIEDLKDIRNVSYSPDGKFLAISTDGSLRVYDALSGNISTVISLDINNFTHFTENTILFLKDKEIKYLSLYDNKYLNIFQGHLTKINNIYASSLNDSFVTSSEQDVNIWDIKSKNPIYHLKIKNAIGSFVDDRFLLASNSIVKIYDIRNINNCLKTIKIIQSDYQKIESCRDYFSISGNKMHQIYNKEGEFITPIKTVESSYVTFTPDTKHYTCSAGQFLIFNDTTSKNKLFTMKDEANHFGNVLFNPCYLQFVSTNEKLNFWMPGK</sequence>
<dbReference type="PANTHER" id="PTHR19861">
    <property type="entry name" value="WD40 REPEAT PROTEIN SWD2"/>
    <property type="match status" value="1"/>
</dbReference>